<accession>A0A098C437</accession>
<reference evidence="3 4" key="1">
    <citation type="submission" date="2014-08" db="EMBL/GenBank/DDBJ databases">
        <authorList>
            <person name="Wibberg D."/>
        </authorList>
    </citation>
    <scope>NUCLEOTIDE SEQUENCE [LARGE SCALE GENOMIC DNA]</scope>
    <source>
        <strain evidence="4">ING2-E5B</strain>
    </source>
</reference>
<dbReference type="AlphaFoldDB" id="A0A098C437"/>
<feature type="region of interest" description="Disordered" evidence="1">
    <location>
        <begin position="96"/>
        <end position="121"/>
    </location>
</feature>
<keyword evidence="4" id="KW-1185">Reference proteome</keyword>
<evidence type="ECO:0000313" key="4">
    <source>
        <dbReference type="Proteomes" id="UP000032417"/>
    </source>
</evidence>
<dbReference type="Proteomes" id="UP000032417">
    <property type="component" value="Chromosome 1"/>
</dbReference>
<evidence type="ECO:0000256" key="1">
    <source>
        <dbReference type="SAM" id="MobiDB-lite"/>
    </source>
</evidence>
<evidence type="ECO:0000256" key="2">
    <source>
        <dbReference type="SAM" id="SignalP"/>
    </source>
</evidence>
<proteinExistence type="predicted"/>
<gene>
    <name evidence="3" type="ORF">ING2E5B_1950</name>
</gene>
<dbReference type="KEGG" id="pbt:ING2E5B_1950"/>
<feature type="chain" id="PRO_5001933062" description="Secreted protein" evidence="2">
    <location>
        <begin position="26"/>
        <end position="121"/>
    </location>
</feature>
<sequence length="121" mass="13715">MKKVFLLFALIAAVFTVTNLNSANATEKPAITISLEDDGFVDVKLEDLNEQVQASINALLEEYDVQALKYNSEKKVTKVSLVKKDDQTTKVVYFDDSGKKKEKEQKEIEQLERMEQELPTA</sequence>
<evidence type="ECO:0008006" key="5">
    <source>
        <dbReference type="Google" id="ProtNLM"/>
    </source>
</evidence>
<name>A0A098C437_9BACT</name>
<feature type="signal peptide" evidence="2">
    <location>
        <begin position="1"/>
        <end position="25"/>
    </location>
</feature>
<evidence type="ECO:0000313" key="3">
    <source>
        <dbReference type="EMBL" id="CEA16687.1"/>
    </source>
</evidence>
<protein>
    <recommendedName>
        <fullName evidence="5">Secreted protein</fullName>
    </recommendedName>
</protein>
<dbReference type="OrthoDB" id="997904at2"/>
<dbReference type="HOGENOM" id="CLU_2154369_0_0_10"/>
<organism evidence="3 4">
    <name type="scientific">Fermentimonas caenicola</name>
    <dbReference type="NCBI Taxonomy" id="1562970"/>
    <lineage>
        <taxon>Bacteria</taxon>
        <taxon>Pseudomonadati</taxon>
        <taxon>Bacteroidota</taxon>
        <taxon>Bacteroidia</taxon>
        <taxon>Bacteroidales</taxon>
        <taxon>Dysgonomonadaceae</taxon>
        <taxon>Fermentimonas</taxon>
    </lineage>
</organism>
<keyword evidence="2" id="KW-0732">Signal</keyword>
<dbReference type="EMBL" id="LN515532">
    <property type="protein sequence ID" value="CEA16687.1"/>
    <property type="molecule type" value="Genomic_DNA"/>
</dbReference>